<evidence type="ECO:0000256" key="1">
    <source>
        <dbReference type="SAM" id="Phobius"/>
    </source>
</evidence>
<evidence type="ECO:0008006" key="5">
    <source>
        <dbReference type="Google" id="ProtNLM"/>
    </source>
</evidence>
<reference evidence="3" key="1">
    <citation type="submission" date="2023-06" db="EMBL/GenBank/DDBJ databases">
        <authorList>
            <consortium name="Lawrence Berkeley National Laboratory"/>
            <person name="Ahrendt S."/>
            <person name="Sahu N."/>
            <person name="Indic B."/>
            <person name="Wong-Bajracharya J."/>
            <person name="Merenyi Z."/>
            <person name="Ke H.-M."/>
            <person name="Monk M."/>
            <person name="Kocsube S."/>
            <person name="Drula E."/>
            <person name="Lipzen A."/>
            <person name="Balint B."/>
            <person name="Henrissat B."/>
            <person name="Andreopoulos B."/>
            <person name="Martin F.M."/>
            <person name="Harder C.B."/>
            <person name="Rigling D."/>
            <person name="Ford K.L."/>
            <person name="Foster G.D."/>
            <person name="Pangilinan J."/>
            <person name="Papanicolaou A."/>
            <person name="Barry K."/>
            <person name="LaButti K."/>
            <person name="Viragh M."/>
            <person name="Koriabine M."/>
            <person name="Yan M."/>
            <person name="Riley R."/>
            <person name="Champramary S."/>
            <person name="Plett K.L."/>
            <person name="Tsai I.J."/>
            <person name="Slot J."/>
            <person name="Sipos G."/>
            <person name="Plett J."/>
            <person name="Nagy L.G."/>
            <person name="Grigoriev I.V."/>
        </authorList>
    </citation>
    <scope>NUCLEOTIDE SEQUENCE</scope>
    <source>
        <strain evidence="3">ICMP 16352</strain>
    </source>
</reference>
<dbReference type="Proteomes" id="UP001175227">
    <property type="component" value="Unassembled WGS sequence"/>
</dbReference>
<organism evidence="3 4">
    <name type="scientific">Armillaria novae-zelandiae</name>
    <dbReference type="NCBI Taxonomy" id="153914"/>
    <lineage>
        <taxon>Eukaryota</taxon>
        <taxon>Fungi</taxon>
        <taxon>Dikarya</taxon>
        <taxon>Basidiomycota</taxon>
        <taxon>Agaricomycotina</taxon>
        <taxon>Agaricomycetes</taxon>
        <taxon>Agaricomycetidae</taxon>
        <taxon>Agaricales</taxon>
        <taxon>Marasmiineae</taxon>
        <taxon>Physalacriaceae</taxon>
        <taxon>Armillaria</taxon>
    </lineage>
</organism>
<dbReference type="AlphaFoldDB" id="A0AA39NW14"/>
<protein>
    <recommendedName>
        <fullName evidence="5">Mid2 domain-containing protein</fullName>
    </recommendedName>
</protein>
<keyword evidence="2" id="KW-0732">Signal</keyword>
<dbReference type="EMBL" id="JAUEPR010000036">
    <property type="protein sequence ID" value="KAK0472936.1"/>
    <property type="molecule type" value="Genomic_DNA"/>
</dbReference>
<evidence type="ECO:0000256" key="2">
    <source>
        <dbReference type="SAM" id="SignalP"/>
    </source>
</evidence>
<keyword evidence="1" id="KW-0472">Membrane</keyword>
<evidence type="ECO:0000313" key="4">
    <source>
        <dbReference type="Proteomes" id="UP001175227"/>
    </source>
</evidence>
<keyword evidence="1" id="KW-1133">Transmembrane helix</keyword>
<feature type="transmembrane region" description="Helical" evidence="1">
    <location>
        <begin position="131"/>
        <end position="154"/>
    </location>
</feature>
<proteinExistence type="predicted"/>
<feature type="signal peptide" evidence="2">
    <location>
        <begin position="1"/>
        <end position="20"/>
    </location>
</feature>
<comment type="caution">
    <text evidence="3">The sequence shown here is derived from an EMBL/GenBank/DDBJ whole genome shotgun (WGS) entry which is preliminary data.</text>
</comment>
<sequence length="173" mass="19332">MSIRLFHEIILFSLAPISVALQIQIPDEKHLLGENTTVILIHEDGDPTDIFLQRIAQNNCTNDIILHVTNFTADQEFNLIFSLSGKHNILAYEMNPTSNHAIAESPDFEVQDDHYQLSHQGQKGGGSNKGLIIGVVLGSTAFTTIILLAVYLIFFCSRRCQSDHEGWIRNSLT</sequence>
<gene>
    <name evidence="3" type="ORF">IW261DRAFT_1611343</name>
</gene>
<keyword evidence="1" id="KW-0812">Transmembrane</keyword>
<name>A0AA39NW14_9AGAR</name>
<accession>A0AA39NW14</accession>
<evidence type="ECO:0000313" key="3">
    <source>
        <dbReference type="EMBL" id="KAK0472936.1"/>
    </source>
</evidence>
<feature type="chain" id="PRO_5041309702" description="Mid2 domain-containing protein" evidence="2">
    <location>
        <begin position="21"/>
        <end position="173"/>
    </location>
</feature>
<keyword evidence="4" id="KW-1185">Reference proteome</keyword>